<accession>A0AAW1E305</accession>
<proteinExistence type="predicted"/>
<gene>
    <name evidence="1" type="ORF">VZT92_024362</name>
</gene>
<dbReference type="Proteomes" id="UP001488805">
    <property type="component" value="Unassembled WGS sequence"/>
</dbReference>
<keyword evidence="2" id="KW-1185">Reference proteome</keyword>
<sequence length="123" mass="14332">MQDQLTLPHRQQLLIHRSCRDEKALPISQRRQDERDEHVHSQELLTAELTSRLEWVRIIHGVQTFAVTIRKTAGPGLSFQPFSVTYAIEQVLSQLHEVDTPLTANHKPRQFTVISSLHHQWEL</sequence>
<organism evidence="1 2">
    <name type="scientific">Zoarces viviparus</name>
    <name type="common">Viviparous eelpout</name>
    <name type="synonym">Blennius viviparus</name>
    <dbReference type="NCBI Taxonomy" id="48416"/>
    <lineage>
        <taxon>Eukaryota</taxon>
        <taxon>Metazoa</taxon>
        <taxon>Chordata</taxon>
        <taxon>Craniata</taxon>
        <taxon>Vertebrata</taxon>
        <taxon>Euteleostomi</taxon>
        <taxon>Actinopterygii</taxon>
        <taxon>Neopterygii</taxon>
        <taxon>Teleostei</taxon>
        <taxon>Neoteleostei</taxon>
        <taxon>Acanthomorphata</taxon>
        <taxon>Eupercaria</taxon>
        <taxon>Perciformes</taxon>
        <taxon>Cottioidei</taxon>
        <taxon>Zoarcales</taxon>
        <taxon>Zoarcidae</taxon>
        <taxon>Zoarcinae</taxon>
        <taxon>Zoarces</taxon>
    </lineage>
</organism>
<protein>
    <submittedName>
        <fullName evidence="1">Uncharacterized protein</fullName>
    </submittedName>
</protein>
<reference evidence="1 2" key="1">
    <citation type="journal article" date="2024" name="Genome Biol. Evol.">
        <title>Chromosome-level genome assembly of the viviparous eelpout Zoarces viviparus.</title>
        <authorList>
            <person name="Fuhrmann N."/>
            <person name="Brasseur M.V."/>
            <person name="Bakowski C.E."/>
            <person name="Podsiadlowski L."/>
            <person name="Prost S."/>
            <person name="Krehenwinkel H."/>
            <person name="Mayer C."/>
        </authorList>
    </citation>
    <scope>NUCLEOTIDE SEQUENCE [LARGE SCALE GENOMIC DNA]</scope>
    <source>
        <strain evidence="1">NO-MEL_2022_Ind0_liver</strain>
    </source>
</reference>
<dbReference type="AlphaFoldDB" id="A0AAW1E305"/>
<comment type="caution">
    <text evidence="1">The sequence shown here is derived from an EMBL/GenBank/DDBJ whole genome shotgun (WGS) entry which is preliminary data.</text>
</comment>
<name>A0AAW1E305_ZOAVI</name>
<dbReference type="EMBL" id="JBCEZU010000575">
    <property type="protein sequence ID" value="KAK9516432.1"/>
    <property type="molecule type" value="Genomic_DNA"/>
</dbReference>
<evidence type="ECO:0000313" key="1">
    <source>
        <dbReference type="EMBL" id="KAK9516432.1"/>
    </source>
</evidence>
<evidence type="ECO:0000313" key="2">
    <source>
        <dbReference type="Proteomes" id="UP001488805"/>
    </source>
</evidence>